<proteinExistence type="predicted"/>
<protein>
    <submittedName>
        <fullName evidence="4">Glycosyltransferase family 4 protein</fullName>
    </submittedName>
</protein>
<dbReference type="Gene3D" id="3.40.50.2000">
    <property type="entry name" value="Glycogen Phosphorylase B"/>
    <property type="match status" value="2"/>
</dbReference>
<accession>A0A538SHD9</accession>
<dbReference type="Proteomes" id="UP000316292">
    <property type="component" value="Unassembled WGS sequence"/>
</dbReference>
<organism evidence="4 5">
    <name type="scientific">Eiseniibacteriota bacterium</name>
    <dbReference type="NCBI Taxonomy" id="2212470"/>
    <lineage>
        <taxon>Bacteria</taxon>
        <taxon>Candidatus Eiseniibacteriota</taxon>
    </lineage>
</organism>
<dbReference type="PANTHER" id="PTHR46401">
    <property type="entry name" value="GLYCOSYLTRANSFERASE WBBK-RELATED"/>
    <property type="match status" value="1"/>
</dbReference>
<name>A0A538SHD9_UNCEI</name>
<keyword evidence="1 4" id="KW-0808">Transferase</keyword>
<feature type="domain" description="Glycosyltransferase subfamily 4-like N-terminal" evidence="3">
    <location>
        <begin position="47"/>
        <end position="208"/>
    </location>
</feature>
<dbReference type="Pfam" id="PF00534">
    <property type="entry name" value="Glycos_transf_1"/>
    <property type="match status" value="1"/>
</dbReference>
<dbReference type="GO" id="GO:0009103">
    <property type="term" value="P:lipopolysaccharide biosynthetic process"/>
    <property type="evidence" value="ECO:0007669"/>
    <property type="project" value="TreeGrafter"/>
</dbReference>
<dbReference type="Pfam" id="PF13439">
    <property type="entry name" value="Glyco_transf_4"/>
    <property type="match status" value="1"/>
</dbReference>
<dbReference type="GO" id="GO:0016757">
    <property type="term" value="F:glycosyltransferase activity"/>
    <property type="evidence" value="ECO:0007669"/>
    <property type="project" value="InterPro"/>
</dbReference>
<dbReference type="EMBL" id="VBOR01000028">
    <property type="protein sequence ID" value="TMQ50789.1"/>
    <property type="molecule type" value="Genomic_DNA"/>
</dbReference>
<sequence>MDPRRKPGRDGFPPDAPGRALLALRTVKPPRVAIDVSAGLHEGAGNARYVRELIHALLALPEPPVLLPYATAGPIDIETPSWLLGLGRKELRWRDRAWRALSLSSQITGIPLRKLLPEADLVHATNSIVPRLGGSPSVITVQDITFVSHPEAHSRLSRFHLRRMVPRACRRARLVIVPSRATAEELARRCGVDPSKMRVVPDGYDAARFTPRPGQDDAAALARYGIRAPYLLFLGTLEPRKNLLRLLDAFALLREQGLRHRLVLAGGLGWGYQPVLDRLATGEDGSVLRAGRVADRDLPALYRRAAALVYPSLFEGFGLPVLEAMACGTPVVTSNTSSLPEVAGNAALTVPPEDVPALAEAMHAVLTDEGVARRLRAEGPVRAMRFTWRETARGTAAVYQEAISLGTR</sequence>
<reference evidence="4 5" key="1">
    <citation type="journal article" date="2019" name="Nat. Microbiol.">
        <title>Mediterranean grassland soil C-N compound turnover is dependent on rainfall and depth, and is mediated by genomically divergent microorganisms.</title>
        <authorList>
            <person name="Diamond S."/>
            <person name="Andeer P.F."/>
            <person name="Li Z."/>
            <person name="Crits-Christoph A."/>
            <person name="Burstein D."/>
            <person name="Anantharaman K."/>
            <person name="Lane K.R."/>
            <person name="Thomas B.C."/>
            <person name="Pan C."/>
            <person name="Northen T.R."/>
            <person name="Banfield J.F."/>
        </authorList>
    </citation>
    <scope>NUCLEOTIDE SEQUENCE [LARGE SCALE GENOMIC DNA]</scope>
    <source>
        <strain evidence="4">WS_1</strain>
    </source>
</reference>
<comment type="caution">
    <text evidence="4">The sequence shown here is derived from an EMBL/GenBank/DDBJ whole genome shotgun (WGS) entry which is preliminary data.</text>
</comment>
<dbReference type="AlphaFoldDB" id="A0A538SHD9"/>
<dbReference type="CDD" id="cd03809">
    <property type="entry name" value="GT4_MtfB-like"/>
    <property type="match status" value="1"/>
</dbReference>
<evidence type="ECO:0000259" key="2">
    <source>
        <dbReference type="Pfam" id="PF00534"/>
    </source>
</evidence>
<evidence type="ECO:0000256" key="1">
    <source>
        <dbReference type="ARBA" id="ARBA00022679"/>
    </source>
</evidence>
<gene>
    <name evidence="4" type="ORF">E6K71_01720</name>
</gene>
<evidence type="ECO:0000313" key="4">
    <source>
        <dbReference type="EMBL" id="TMQ50789.1"/>
    </source>
</evidence>
<dbReference type="FunFam" id="3.40.50.2000:FF:000119">
    <property type="entry name" value="Glycosyl transferase group 1"/>
    <property type="match status" value="1"/>
</dbReference>
<dbReference type="InterPro" id="IPR001296">
    <property type="entry name" value="Glyco_trans_1"/>
</dbReference>
<evidence type="ECO:0000259" key="3">
    <source>
        <dbReference type="Pfam" id="PF13439"/>
    </source>
</evidence>
<dbReference type="SUPFAM" id="SSF53756">
    <property type="entry name" value="UDP-Glycosyltransferase/glycogen phosphorylase"/>
    <property type="match status" value="1"/>
</dbReference>
<dbReference type="InterPro" id="IPR028098">
    <property type="entry name" value="Glyco_trans_4-like_N"/>
</dbReference>
<evidence type="ECO:0000313" key="5">
    <source>
        <dbReference type="Proteomes" id="UP000316292"/>
    </source>
</evidence>
<feature type="domain" description="Glycosyl transferase family 1" evidence="2">
    <location>
        <begin position="229"/>
        <end position="379"/>
    </location>
</feature>
<dbReference type="PANTHER" id="PTHR46401:SF2">
    <property type="entry name" value="GLYCOSYLTRANSFERASE WBBK-RELATED"/>
    <property type="match status" value="1"/>
</dbReference>